<dbReference type="InterPro" id="IPR021848">
    <property type="entry name" value="HODM_asu-like"/>
</dbReference>
<gene>
    <name evidence="1" type="ORF">FBZ92_1214</name>
</gene>
<protein>
    <submittedName>
        <fullName evidence="1">Uncharacterized protein DUF3445</fullName>
    </submittedName>
</protein>
<reference evidence="1 2" key="1">
    <citation type="submission" date="2019-06" db="EMBL/GenBank/DDBJ databases">
        <title>Genomic Encyclopedia of Type Strains, Phase IV (KMG-V): Genome sequencing to study the core and pangenomes of soil and plant-associated prokaryotes.</title>
        <authorList>
            <person name="Whitman W."/>
        </authorList>
    </citation>
    <scope>NUCLEOTIDE SEQUENCE [LARGE SCALE GENOMIC DNA]</scope>
    <source>
        <strain evidence="1 2">BR 11140</strain>
    </source>
</reference>
<dbReference type="AlphaFoldDB" id="A0A560HWN9"/>
<accession>A0A560HWN9</accession>
<evidence type="ECO:0000313" key="1">
    <source>
        <dbReference type="EMBL" id="TWB51053.1"/>
    </source>
</evidence>
<dbReference type="Pfam" id="PF11927">
    <property type="entry name" value="HODM_asu-like"/>
    <property type="match status" value="1"/>
</dbReference>
<evidence type="ECO:0000313" key="2">
    <source>
        <dbReference type="Proteomes" id="UP000318050"/>
    </source>
</evidence>
<name>A0A560HWN9_9PROT</name>
<organism evidence="1 2">
    <name type="scientific">Nitrospirillum amazonense</name>
    <dbReference type="NCBI Taxonomy" id="28077"/>
    <lineage>
        <taxon>Bacteria</taxon>
        <taxon>Pseudomonadati</taxon>
        <taxon>Pseudomonadota</taxon>
        <taxon>Alphaproteobacteria</taxon>
        <taxon>Rhodospirillales</taxon>
        <taxon>Azospirillaceae</taxon>
        <taxon>Nitrospirillum</taxon>
    </lineage>
</organism>
<sequence length="308" mass="33751">MPVNAWDLPPEQPCWPFDGGDWRMAMGLMALDPARWLMVDDSCPALLAQRRQLLAQRHGAVTGFLPGSEAAQGELLALLADHLSHHFPGAYTRDGHRFTCHITGDAWDLADVGPNPLEVAGRLVAEDLCLLLPGPDDVLVLAAAVLCFPNRWRLHEKLGRPMAGIHAPVALYGEKLARPVDRFLETLAPERPVWRMNWGLNDDPALFQPDEVAHTAADAAITADNAGRRLFLRIERQTLRRLPATGAVLFTIRTYQRALADLTATEAAQFAHVLRTVPEPVARYKGLTRTGGPALGFLDRLAQGLGPS</sequence>
<proteinExistence type="predicted"/>
<dbReference type="EMBL" id="VITT01000021">
    <property type="protein sequence ID" value="TWB51053.1"/>
    <property type="molecule type" value="Genomic_DNA"/>
</dbReference>
<comment type="caution">
    <text evidence="1">The sequence shown here is derived from an EMBL/GenBank/DDBJ whole genome shotgun (WGS) entry which is preliminary data.</text>
</comment>
<dbReference type="Proteomes" id="UP000318050">
    <property type="component" value="Unassembled WGS sequence"/>
</dbReference>